<protein>
    <submittedName>
        <fullName evidence="5">GntR family transcriptional regulator</fullName>
    </submittedName>
</protein>
<dbReference type="InterPro" id="IPR000524">
    <property type="entry name" value="Tscrpt_reg_HTH_GntR"/>
</dbReference>
<proteinExistence type="predicted"/>
<sequence length="231" mass="26040">MVHSELSEKIEEYIYHNHLESGARLPAERDFCQLLGVSRMTLREAIKKLCEEGVLDNIRGKGTFVAAKRVCNDLLRFSKSPYSPQEGSYKLISIQKLKAEGSVARHLLLPVGAEVYQIKHLRTVEGERVSIETSYLPAAGIGKINERKLENMPICSVYGKDFSQMLTRVNIRISIGNAAFEESEWLNIFEGEYITVEKRTLFTGDDTPVEYCISVSSARKVLYSTSLKANN</sequence>
<dbReference type="InterPro" id="IPR011663">
    <property type="entry name" value="UTRA"/>
</dbReference>
<dbReference type="InterPro" id="IPR050679">
    <property type="entry name" value="Bact_HTH_transcr_reg"/>
</dbReference>
<dbReference type="Proteomes" id="UP000623678">
    <property type="component" value="Unassembled WGS sequence"/>
</dbReference>
<dbReference type="Gene3D" id="1.10.10.10">
    <property type="entry name" value="Winged helix-like DNA-binding domain superfamily/Winged helix DNA-binding domain"/>
    <property type="match status" value="1"/>
</dbReference>
<organism evidence="5 6">
    <name type="scientific">Youxingia wuxianensis</name>
    <dbReference type="NCBI Taxonomy" id="2763678"/>
    <lineage>
        <taxon>Bacteria</taxon>
        <taxon>Bacillati</taxon>
        <taxon>Bacillota</taxon>
        <taxon>Clostridia</taxon>
        <taxon>Eubacteriales</taxon>
        <taxon>Oscillospiraceae</taxon>
        <taxon>Youxingia</taxon>
    </lineage>
</organism>
<dbReference type="Pfam" id="PF00392">
    <property type="entry name" value="GntR"/>
    <property type="match status" value="1"/>
</dbReference>
<name>A0A926ERF9_9FIRM</name>
<evidence type="ECO:0000259" key="4">
    <source>
        <dbReference type="PROSITE" id="PS50949"/>
    </source>
</evidence>
<gene>
    <name evidence="5" type="ORF">H8705_06110</name>
</gene>
<keyword evidence="3" id="KW-0804">Transcription</keyword>
<evidence type="ECO:0000313" key="5">
    <source>
        <dbReference type="EMBL" id="MBC8585154.1"/>
    </source>
</evidence>
<evidence type="ECO:0000313" key="6">
    <source>
        <dbReference type="Proteomes" id="UP000623678"/>
    </source>
</evidence>
<dbReference type="Gene3D" id="3.40.1410.10">
    <property type="entry name" value="Chorismate lyase-like"/>
    <property type="match status" value="1"/>
</dbReference>
<evidence type="ECO:0000256" key="2">
    <source>
        <dbReference type="ARBA" id="ARBA00023125"/>
    </source>
</evidence>
<evidence type="ECO:0000256" key="1">
    <source>
        <dbReference type="ARBA" id="ARBA00023015"/>
    </source>
</evidence>
<dbReference type="InterPro" id="IPR036388">
    <property type="entry name" value="WH-like_DNA-bd_sf"/>
</dbReference>
<dbReference type="SUPFAM" id="SSF46785">
    <property type="entry name" value="Winged helix' DNA-binding domain"/>
    <property type="match status" value="1"/>
</dbReference>
<keyword evidence="2" id="KW-0238">DNA-binding</keyword>
<dbReference type="InterPro" id="IPR028978">
    <property type="entry name" value="Chorismate_lyase_/UTRA_dom_sf"/>
</dbReference>
<dbReference type="PRINTS" id="PR00035">
    <property type="entry name" value="HTHGNTR"/>
</dbReference>
<feature type="domain" description="HTH gntR-type" evidence="4">
    <location>
        <begin position="1"/>
        <end position="68"/>
    </location>
</feature>
<comment type="caution">
    <text evidence="5">The sequence shown here is derived from an EMBL/GenBank/DDBJ whole genome shotgun (WGS) entry which is preliminary data.</text>
</comment>
<dbReference type="CDD" id="cd07377">
    <property type="entry name" value="WHTH_GntR"/>
    <property type="match status" value="1"/>
</dbReference>
<dbReference type="SMART" id="SM00345">
    <property type="entry name" value="HTH_GNTR"/>
    <property type="match status" value="1"/>
</dbReference>
<dbReference type="PROSITE" id="PS50949">
    <property type="entry name" value="HTH_GNTR"/>
    <property type="match status" value="1"/>
</dbReference>
<keyword evidence="1" id="KW-0805">Transcription regulation</keyword>
<dbReference type="AlphaFoldDB" id="A0A926ERF9"/>
<keyword evidence="6" id="KW-1185">Reference proteome</keyword>
<dbReference type="InterPro" id="IPR036390">
    <property type="entry name" value="WH_DNA-bd_sf"/>
</dbReference>
<dbReference type="SMART" id="SM00866">
    <property type="entry name" value="UTRA"/>
    <property type="match status" value="1"/>
</dbReference>
<dbReference type="GO" id="GO:0003677">
    <property type="term" value="F:DNA binding"/>
    <property type="evidence" value="ECO:0007669"/>
    <property type="project" value="UniProtKB-KW"/>
</dbReference>
<dbReference type="PANTHER" id="PTHR44846:SF1">
    <property type="entry name" value="MANNOSYL-D-GLYCERATE TRANSPORT_METABOLISM SYSTEM REPRESSOR MNGR-RELATED"/>
    <property type="match status" value="1"/>
</dbReference>
<reference evidence="5" key="1">
    <citation type="submission" date="2020-08" db="EMBL/GenBank/DDBJ databases">
        <title>Genome public.</title>
        <authorList>
            <person name="Liu C."/>
            <person name="Sun Q."/>
        </authorList>
    </citation>
    <scope>NUCLEOTIDE SEQUENCE</scope>
    <source>
        <strain evidence="5">NSJ-64</strain>
    </source>
</reference>
<dbReference type="PANTHER" id="PTHR44846">
    <property type="entry name" value="MANNOSYL-D-GLYCERATE TRANSPORT/METABOLISM SYSTEM REPRESSOR MNGR-RELATED"/>
    <property type="match status" value="1"/>
</dbReference>
<dbReference type="GO" id="GO:0003700">
    <property type="term" value="F:DNA-binding transcription factor activity"/>
    <property type="evidence" value="ECO:0007669"/>
    <property type="project" value="InterPro"/>
</dbReference>
<dbReference type="GO" id="GO:0045892">
    <property type="term" value="P:negative regulation of DNA-templated transcription"/>
    <property type="evidence" value="ECO:0007669"/>
    <property type="project" value="TreeGrafter"/>
</dbReference>
<dbReference type="SUPFAM" id="SSF64288">
    <property type="entry name" value="Chorismate lyase-like"/>
    <property type="match status" value="1"/>
</dbReference>
<accession>A0A926ERF9</accession>
<evidence type="ECO:0000256" key="3">
    <source>
        <dbReference type="ARBA" id="ARBA00023163"/>
    </source>
</evidence>
<dbReference type="Pfam" id="PF07702">
    <property type="entry name" value="UTRA"/>
    <property type="match status" value="1"/>
</dbReference>
<dbReference type="EMBL" id="JACRTD010000004">
    <property type="protein sequence ID" value="MBC8585154.1"/>
    <property type="molecule type" value="Genomic_DNA"/>
</dbReference>